<keyword evidence="1" id="KW-0539">Nucleus</keyword>
<dbReference type="GO" id="GO:0008270">
    <property type="term" value="F:zinc ion binding"/>
    <property type="evidence" value="ECO:0007669"/>
    <property type="project" value="UniProtKB-UniRule"/>
</dbReference>
<organism evidence="3 4">
    <name type="scientific">Lolium multiflorum</name>
    <name type="common">Italian ryegrass</name>
    <name type="synonym">Lolium perenne subsp. multiflorum</name>
    <dbReference type="NCBI Taxonomy" id="4521"/>
    <lineage>
        <taxon>Eukaryota</taxon>
        <taxon>Viridiplantae</taxon>
        <taxon>Streptophyta</taxon>
        <taxon>Embryophyta</taxon>
        <taxon>Tracheophyta</taxon>
        <taxon>Spermatophyta</taxon>
        <taxon>Magnoliopsida</taxon>
        <taxon>Liliopsida</taxon>
        <taxon>Poales</taxon>
        <taxon>Poaceae</taxon>
        <taxon>BOP clade</taxon>
        <taxon>Pooideae</taxon>
        <taxon>Poodae</taxon>
        <taxon>Poeae</taxon>
        <taxon>Poeae Chloroplast Group 2 (Poeae type)</taxon>
        <taxon>Loliodinae</taxon>
        <taxon>Loliinae</taxon>
        <taxon>Lolium</taxon>
    </lineage>
</organism>
<comment type="subcellular location">
    <subcellularLocation>
        <location evidence="1">Nucleus</location>
    </subcellularLocation>
</comment>
<proteinExistence type="inferred from homology"/>
<gene>
    <name evidence="3" type="ORF">QYE76_067965</name>
</gene>
<comment type="function">
    <text evidence="1">Putative transcription activator involved in regulating light control of development.</text>
</comment>
<comment type="similarity">
    <text evidence="1">Belongs to the FHY3/FAR1 family.</text>
</comment>
<protein>
    <recommendedName>
        <fullName evidence="1">Protein FAR1-RELATED SEQUENCE</fullName>
    </recommendedName>
</protein>
<reference evidence="3" key="1">
    <citation type="submission" date="2023-07" db="EMBL/GenBank/DDBJ databases">
        <title>A chromosome-level genome assembly of Lolium multiflorum.</title>
        <authorList>
            <person name="Chen Y."/>
            <person name="Copetti D."/>
            <person name="Kolliker R."/>
            <person name="Studer B."/>
        </authorList>
    </citation>
    <scope>NUCLEOTIDE SEQUENCE</scope>
    <source>
        <strain evidence="3">02402/16</strain>
        <tissue evidence="3">Leaf</tissue>
    </source>
</reference>
<dbReference type="GO" id="GO:0005634">
    <property type="term" value="C:nucleus"/>
    <property type="evidence" value="ECO:0007669"/>
    <property type="project" value="UniProtKB-SubCell"/>
</dbReference>
<evidence type="ECO:0000313" key="4">
    <source>
        <dbReference type="Proteomes" id="UP001231189"/>
    </source>
</evidence>
<accession>A0AAD8SFV2</accession>
<dbReference type="InterPro" id="IPR031052">
    <property type="entry name" value="FHY3/FAR1"/>
</dbReference>
<sequence length="381" mass="45161">MLVPTKCLVGNQKLLNQQHLHPLDFLLHVHLYIPHPLDCLHVNMYVLHPLDFLLHENMYVLHPLDFLLHVHLYIPHPLDCLHVHLWHMMRKFHLHLSSLYKKYLTFKAEFTAILNWPLMPTEFEHAWQNLLDKYNLHDDPMMLQLWEIREEWISAYFKNVFCARMTSTQRSESMNASLKRGLLNEKLSLNRFAEQVTKLIFQRRQAENLKTYAIQSSSNKRTHYGFEHQFQQLYTKTVFKEYQAMLKKSTLFRVKQNPNYPELDEYYLGLFCLHILCMLDHLRVDSVPVSYILRRYTNGARQRGTFDRRDYKTQASDGTSYLYQQNEVLQLAMKVVRKATCSEEQRARAKVGLQGLYDELDAMGSSTPDNDEDASSKCLGY</sequence>
<keyword evidence="4" id="KW-1185">Reference proteome</keyword>
<dbReference type="Proteomes" id="UP001231189">
    <property type="component" value="Unassembled WGS sequence"/>
</dbReference>
<comment type="caution">
    <text evidence="3">The sequence shown here is derived from an EMBL/GenBank/DDBJ whole genome shotgun (WGS) entry which is preliminary data.</text>
</comment>
<feature type="region of interest" description="Disordered" evidence="2">
    <location>
        <begin position="362"/>
        <end position="381"/>
    </location>
</feature>
<dbReference type="PANTHER" id="PTHR31669">
    <property type="entry name" value="PROTEIN FAR1-RELATED SEQUENCE 10-RELATED"/>
    <property type="match status" value="1"/>
</dbReference>
<keyword evidence="1" id="KW-0862">Zinc</keyword>
<dbReference type="AlphaFoldDB" id="A0AAD8SFV2"/>
<evidence type="ECO:0000256" key="2">
    <source>
        <dbReference type="SAM" id="MobiDB-lite"/>
    </source>
</evidence>
<keyword evidence="1" id="KW-0863">Zinc-finger</keyword>
<keyword evidence="1" id="KW-0479">Metal-binding</keyword>
<dbReference type="GO" id="GO:0006355">
    <property type="term" value="P:regulation of DNA-templated transcription"/>
    <property type="evidence" value="ECO:0007669"/>
    <property type="project" value="UniProtKB-UniRule"/>
</dbReference>
<evidence type="ECO:0000256" key="1">
    <source>
        <dbReference type="RuleBase" id="RU367018"/>
    </source>
</evidence>
<dbReference type="PANTHER" id="PTHR31669:SF217">
    <property type="entry name" value="PROTEIN FAR1-RELATED SEQUENCE"/>
    <property type="match status" value="1"/>
</dbReference>
<dbReference type="EMBL" id="JAUUTY010000004">
    <property type="protein sequence ID" value="KAK1650160.1"/>
    <property type="molecule type" value="Genomic_DNA"/>
</dbReference>
<evidence type="ECO:0000313" key="3">
    <source>
        <dbReference type="EMBL" id="KAK1650160.1"/>
    </source>
</evidence>
<name>A0AAD8SFV2_LOLMU</name>